<keyword evidence="1" id="KW-0472">Membrane</keyword>
<keyword evidence="1" id="KW-1133">Transmembrane helix</keyword>
<sequence>MCIHFRKHGAPGEIQNTTGPGECSVFSKGYMGTVVPVSGQQEDAASLLNWRLVVVLGGILVMGMVSFIGGLVWKTLRRRRTKELEMQTEMGVAVGTVWVGRSRLPAANMCRTQPQLESEMLP</sequence>
<dbReference type="PANTHER" id="PTHR33512">
    <property type="entry name" value="PROTEIN, PUTATIVE (DUF1191)-RELATED"/>
    <property type="match status" value="1"/>
</dbReference>
<dbReference type="PANTHER" id="PTHR33512:SF14">
    <property type="entry name" value="EXPRESSED PROTEIN"/>
    <property type="match status" value="1"/>
</dbReference>
<dbReference type="AlphaFoldDB" id="A0A7N0V1I3"/>
<organism evidence="2 3">
    <name type="scientific">Kalanchoe fedtschenkoi</name>
    <name type="common">Lavender scallops</name>
    <name type="synonym">South American air plant</name>
    <dbReference type="NCBI Taxonomy" id="63787"/>
    <lineage>
        <taxon>Eukaryota</taxon>
        <taxon>Viridiplantae</taxon>
        <taxon>Streptophyta</taxon>
        <taxon>Embryophyta</taxon>
        <taxon>Tracheophyta</taxon>
        <taxon>Spermatophyta</taxon>
        <taxon>Magnoliopsida</taxon>
        <taxon>eudicotyledons</taxon>
        <taxon>Gunneridae</taxon>
        <taxon>Pentapetalae</taxon>
        <taxon>Saxifragales</taxon>
        <taxon>Crassulaceae</taxon>
        <taxon>Kalanchoe</taxon>
    </lineage>
</organism>
<dbReference type="GO" id="GO:0016020">
    <property type="term" value="C:membrane"/>
    <property type="evidence" value="ECO:0007669"/>
    <property type="project" value="TreeGrafter"/>
</dbReference>
<feature type="transmembrane region" description="Helical" evidence="1">
    <location>
        <begin position="52"/>
        <end position="73"/>
    </location>
</feature>
<dbReference type="Gramene" id="Kaladp0094s0079.1.v1.1">
    <property type="protein sequence ID" value="Kaladp0094s0079.1.v1.1.CDS.1"/>
    <property type="gene ID" value="Kaladp0094s0079.v1.1"/>
</dbReference>
<proteinExistence type="predicted"/>
<evidence type="ECO:0000313" key="2">
    <source>
        <dbReference type="EnsemblPlants" id="Kaladp0094s0079.1.v1.1.CDS.1"/>
    </source>
</evidence>
<keyword evidence="1" id="KW-0812">Transmembrane</keyword>
<dbReference type="Proteomes" id="UP000594263">
    <property type="component" value="Unplaced"/>
</dbReference>
<evidence type="ECO:0000313" key="3">
    <source>
        <dbReference type="Proteomes" id="UP000594263"/>
    </source>
</evidence>
<protein>
    <submittedName>
        <fullName evidence="2">Uncharacterized protein</fullName>
    </submittedName>
</protein>
<dbReference type="EnsemblPlants" id="Kaladp0094s0079.1.v1.1">
    <property type="protein sequence ID" value="Kaladp0094s0079.1.v1.1.CDS.1"/>
    <property type="gene ID" value="Kaladp0094s0079.v1.1"/>
</dbReference>
<accession>A0A7N0V1I3</accession>
<keyword evidence="3" id="KW-1185">Reference proteome</keyword>
<name>A0A7N0V1I3_KALFE</name>
<reference evidence="2" key="1">
    <citation type="submission" date="2021-01" db="UniProtKB">
        <authorList>
            <consortium name="EnsemblPlants"/>
        </authorList>
    </citation>
    <scope>IDENTIFICATION</scope>
</reference>
<evidence type="ECO:0000256" key="1">
    <source>
        <dbReference type="SAM" id="Phobius"/>
    </source>
</evidence>
<dbReference type="InterPro" id="IPR010605">
    <property type="entry name" value="DUF1191"/>
</dbReference>